<feature type="compositionally biased region" description="Low complexity" evidence="1">
    <location>
        <begin position="1"/>
        <end position="22"/>
    </location>
</feature>
<evidence type="ECO:0000313" key="2">
    <source>
        <dbReference type="EMBL" id="TNY22287.1"/>
    </source>
</evidence>
<dbReference type="OrthoDB" id="2524605at2759"/>
<feature type="region of interest" description="Disordered" evidence="1">
    <location>
        <begin position="152"/>
        <end position="214"/>
    </location>
</feature>
<feature type="region of interest" description="Disordered" evidence="1">
    <location>
        <begin position="70"/>
        <end position="107"/>
    </location>
</feature>
<organism evidence="2 3">
    <name type="scientific">Rhodotorula diobovata</name>
    <dbReference type="NCBI Taxonomy" id="5288"/>
    <lineage>
        <taxon>Eukaryota</taxon>
        <taxon>Fungi</taxon>
        <taxon>Dikarya</taxon>
        <taxon>Basidiomycota</taxon>
        <taxon>Pucciniomycotina</taxon>
        <taxon>Microbotryomycetes</taxon>
        <taxon>Sporidiobolales</taxon>
        <taxon>Sporidiobolaceae</taxon>
        <taxon>Rhodotorula</taxon>
    </lineage>
</organism>
<comment type="caution">
    <text evidence="2">The sequence shown here is derived from an EMBL/GenBank/DDBJ whole genome shotgun (WGS) entry which is preliminary data.</text>
</comment>
<feature type="compositionally biased region" description="Low complexity" evidence="1">
    <location>
        <begin position="78"/>
        <end position="107"/>
    </location>
</feature>
<dbReference type="AlphaFoldDB" id="A0A5C5FZH8"/>
<dbReference type="EMBL" id="SOZI01000028">
    <property type="protein sequence ID" value="TNY22287.1"/>
    <property type="molecule type" value="Genomic_DNA"/>
</dbReference>
<proteinExistence type="predicted"/>
<name>A0A5C5FZH8_9BASI</name>
<protein>
    <submittedName>
        <fullName evidence="2">Uncharacterized protein</fullName>
    </submittedName>
</protein>
<accession>A0A5C5FZH8</accession>
<sequence>MLARSALRTASTARASAAPRLTVRSSPSPFPVHLAPPPSRLANPICAAIPTRIVLGCLKFSMLTSLLPHSATSSREQPAASPSTRSAATPRRPSTSQEPSPSSSVATSPVSSCVLLALNARARERKEIYPAPADLADPPPASLLPIVPSPRLQSTPPTPAVKNMQEAMHPKTPEAKTAAVRSLLPALPSPSSPSLKALTTSRSLPRAGHPRGPP</sequence>
<evidence type="ECO:0000256" key="1">
    <source>
        <dbReference type="SAM" id="MobiDB-lite"/>
    </source>
</evidence>
<dbReference type="Proteomes" id="UP000311382">
    <property type="component" value="Unassembled WGS sequence"/>
</dbReference>
<evidence type="ECO:0000313" key="3">
    <source>
        <dbReference type="Proteomes" id="UP000311382"/>
    </source>
</evidence>
<reference evidence="2 3" key="1">
    <citation type="submission" date="2019-03" db="EMBL/GenBank/DDBJ databases">
        <title>Rhodosporidium diobovatum UCD-FST 08-225 genome sequencing, assembly, and annotation.</title>
        <authorList>
            <person name="Fakankun I.U."/>
            <person name="Fristensky B."/>
            <person name="Levin D.B."/>
        </authorList>
    </citation>
    <scope>NUCLEOTIDE SEQUENCE [LARGE SCALE GENOMIC DNA]</scope>
    <source>
        <strain evidence="2 3">UCD-FST 08-225</strain>
    </source>
</reference>
<keyword evidence="3" id="KW-1185">Reference proteome</keyword>
<gene>
    <name evidence="2" type="ORF">DMC30DRAFT_157304</name>
</gene>
<feature type="region of interest" description="Disordered" evidence="1">
    <location>
        <begin position="1"/>
        <end position="30"/>
    </location>
</feature>